<evidence type="ECO:0000313" key="3">
    <source>
        <dbReference type="Proteomes" id="UP001549691"/>
    </source>
</evidence>
<keyword evidence="3" id="KW-1185">Reference proteome</keyword>
<gene>
    <name evidence="2" type="ORF">ABXR19_07620</name>
</gene>
<dbReference type="EMBL" id="JBEWZI010000006">
    <property type="protein sequence ID" value="MET7014055.1"/>
    <property type="molecule type" value="Genomic_DNA"/>
</dbReference>
<evidence type="ECO:0000256" key="1">
    <source>
        <dbReference type="SAM" id="SignalP"/>
    </source>
</evidence>
<dbReference type="Proteomes" id="UP001549691">
    <property type="component" value="Unassembled WGS sequence"/>
</dbReference>
<dbReference type="InterPro" id="IPR010595">
    <property type="entry name" value="DUF1161"/>
</dbReference>
<feature type="signal peptide" evidence="1">
    <location>
        <begin position="1"/>
        <end position="19"/>
    </location>
</feature>
<sequence length="73" mass="7743">MKFTILAALLALLASPAFAQKSCDELKSEIEASIKGHGVKAYSLEIVAKGETKDAKVVGTCEGGSKEIAYKRQ</sequence>
<proteinExistence type="predicted"/>
<comment type="caution">
    <text evidence="2">The sequence shown here is derived from an EMBL/GenBank/DDBJ whole genome shotgun (WGS) entry which is preliminary data.</text>
</comment>
<organism evidence="2 3">
    <name type="scientific">Uliginosibacterium flavum</name>
    <dbReference type="NCBI Taxonomy" id="1396831"/>
    <lineage>
        <taxon>Bacteria</taxon>
        <taxon>Pseudomonadati</taxon>
        <taxon>Pseudomonadota</taxon>
        <taxon>Betaproteobacteria</taxon>
        <taxon>Rhodocyclales</taxon>
        <taxon>Zoogloeaceae</taxon>
        <taxon>Uliginosibacterium</taxon>
    </lineage>
</organism>
<name>A0ABV2TKI1_9RHOO</name>
<keyword evidence="1" id="KW-0732">Signal</keyword>
<evidence type="ECO:0000313" key="2">
    <source>
        <dbReference type="EMBL" id="MET7014055.1"/>
    </source>
</evidence>
<reference evidence="2 3" key="1">
    <citation type="submission" date="2024-07" db="EMBL/GenBank/DDBJ databases">
        <title>Uliginosibacterium flavum JJ3220;KACC:17644.</title>
        <authorList>
            <person name="Kim M.K."/>
        </authorList>
    </citation>
    <scope>NUCLEOTIDE SEQUENCE [LARGE SCALE GENOMIC DNA]</scope>
    <source>
        <strain evidence="2 3">KACC:17644</strain>
    </source>
</reference>
<dbReference type="Pfam" id="PF06649">
    <property type="entry name" value="DUF1161"/>
    <property type="match status" value="1"/>
</dbReference>
<feature type="chain" id="PRO_5047104638" evidence="1">
    <location>
        <begin position="20"/>
        <end position="73"/>
    </location>
</feature>
<protein>
    <submittedName>
        <fullName evidence="2">DUF1161 domain-containing protein</fullName>
    </submittedName>
</protein>
<dbReference type="RefSeq" id="WP_354600513.1">
    <property type="nucleotide sequence ID" value="NZ_JBEWZI010000006.1"/>
</dbReference>
<accession>A0ABV2TKI1</accession>